<evidence type="ECO:0000313" key="6">
    <source>
        <dbReference type="EMBL" id="KZW02160.1"/>
    </source>
</evidence>
<gene>
    <name evidence="6" type="ORF">EXIGLDRAFT_481382</name>
</gene>
<feature type="domain" description="N-terminal Ras-GEF" evidence="5">
    <location>
        <begin position="230"/>
        <end position="355"/>
    </location>
</feature>
<organism evidence="6 7">
    <name type="scientific">Exidia glandulosa HHB12029</name>
    <dbReference type="NCBI Taxonomy" id="1314781"/>
    <lineage>
        <taxon>Eukaryota</taxon>
        <taxon>Fungi</taxon>
        <taxon>Dikarya</taxon>
        <taxon>Basidiomycota</taxon>
        <taxon>Agaricomycotina</taxon>
        <taxon>Agaricomycetes</taxon>
        <taxon>Auriculariales</taxon>
        <taxon>Exidiaceae</taxon>
        <taxon>Exidia</taxon>
    </lineage>
</organism>
<dbReference type="InterPro" id="IPR023578">
    <property type="entry name" value="Ras_GEF_dom_sf"/>
</dbReference>
<feature type="compositionally biased region" description="Acidic residues" evidence="3">
    <location>
        <begin position="372"/>
        <end position="385"/>
    </location>
</feature>
<dbReference type="InterPro" id="IPR000651">
    <property type="entry name" value="Ras-like_Gua-exchang_fac_N"/>
</dbReference>
<feature type="region of interest" description="Disordered" evidence="3">
    <location>
        <begin position="51"/>
        <end position="139"/>
    </location>
</feature>
<dbReference type="PANTHER" id="PTHR23113">
    <property type="entry name" value="GUANINE NUCLEOTIDE EXCHANGE FACTOR"/>
    <property type="match status" value="1"/>
</dbReference>
<dbReference type="OrthoDB" id="28357at2759"/>
<dbReference type="EMBL" id="KV425889">
    <property type="protein sequence ID" value="KZW02160.1"/>
    <property type="molecule type" value="Genomic_DNA"/>
</dbReference>
<dbReference type="Pfam" id="PF00617">
    <property type="entry name" value="RasGEF"/>
    <property type="match status" value="1"/>
</dbReference>
<dbReference type="Pfam" id="PF00618">
    <property type="entry name" value="RasGEF_N"/>
    <property type="match status" value="1"/>
</dbReference>
<evidence type="ECO:0000256" key="3">
    <source>
        <dbReference type="SAM" id="MobiDB-lite"/>
    </source>
</evidence>
<sequence length="784" mass="85966">MTHSPSRSVHFATMPRTHAHSRARSQPQCYCPLCVFPSMMLIMGVPHTCSKHTGGDQGSQSAFRNPASPDILRGSVHPWSNDPSSSSSSAHPHRHSREQPSGAMGTPRNSKELTVGVQRRRPSAAQPPAGLNSPTRARSTNDLLAEARRVRENASKEAKLAGVGSPRPSADESSTTTVAEAPEENESSKDDLTEATAGPSREAVNEGLGGPDDSREALGPIEEGRSEPKEPQTIPFLTLDELLDKLLFFAVSGDDSTFIQHFFLTFRRFASPRAVLLGMQKRLRALGGAPSGVLLAKFAQMKICSVLEYWIQNYDTDFATPGAASALRALLKQLVTHIHTAHYGSDLLPFLDAVLELHDRENAWYKPIEDAPLGDDEENDYDDDPGSLLESEEHQPKRQPVGAKDADSNGITASATSSSLALGPPSAGPARERASSFPLQSGNAATPSGPAPTANGSTPSLRPSPGPGPTTVVVPAPSAGLGISHMPRANLKELQRIGQLFQLYDTQHVAEEITRYMLAMFVKIEPRQWLHHVATTKRDPKTDPIREFNVFYNYLSTWVASLILASDKPAKRVKQIERFVELAKLLRMQHNYSGLRCVLNGINMAKIDGDEVSEIFRTRSRAVHKTFMSYCTLLGSSKMHRAYRTALKHTDGPAIPDMEIHTSDLRRAHDSNIDFKEGDASKIHWGKFALMGRLVNGVTLFQSRCRSSVGLNFPERQQLHHQLFSSSLVLMDPNMIEERVGEPPPLAEWDGSIPMGSQMDLPSHDGSGLKPPPMRSAARRLFFW</sequence>
<dbReference type="GO" id="GO:0005085">
    <property type="term" value="F:guanyl-nucleotide exchange factor activity"/>
    <property type="evidence" value="ECO:0007669"/>
    <property type="project" value="UniProtKB-KW"/>
</dbReference>
<dbReference type="STRING" id="1314781.A0A166BL99"/>
<keyword evidence="1 2" id="KW-0344">Guanine-nucleotide releasing factor</keyword>
<dbReference type="CDD" id="cd06224">
    <property type="entry name" value="REM"/>
    <property type="match status" value="1"/>
</dbReference>
<dbReference type="PROSITE" id="PS50009">
    <property type="entry name" value="RASGEF_CAT"/>
    <property type="match status" value="1"/>
</dbReference>
<dbReference type="InterPro" id="IPR036964">
    <property type="entry name" value="RASGEF_cat_dom_sf"/>
</dbReference>
<dbReference type="Gene3D" id="1.20.870.10">
    <property type="entry name" value="Son of sevenless (SoS) protein Chain: S domain 1"/>
    <property type="match status" value="1"/>
</dbReference>
<dbReference type="InterPro" id="IPR008937">
    <property type="entry name" value="Ras-like_GEF"/>
</dbReference>
<keyword evidence="7" id="KW-1185">Reference proteome</keyword>
<evidence type="ECO:0000313" key="7">
    <source>
        <dbReference type="Proteomes" id="UP000077266"/>
    </source>
</evidence>
<proteinExistence type="predicted"/>
<feature type="compositionally biased region" description="Basic and acidic residues" evidence="3">
    <location>
        <begin position="212"/>
        <end position="230"/>
    </location>
</feature>
<feature type="domain" description="Ras-GEF" evidence="4">
    <location>
        <begin position="505"/>
        <end position="734"/>
    </location>
</feature>
<accession>A0A166BL99</accession>
<feature type="compositionally biased region" description="Low complexity" evidence="3">
    <location>
        <begin position="412"/>
        <end position="429"/>
    </location>
</feature>
<dbReference type="Proteomes" id="UP000077266">
    <property type="component" value="Unassembled WGS sequence"/>
</dbReference>
<dbReference type="GO" id="GO:0007265">
    <property type="term" value="P:Ras protein signal transduction"/>
    <property type="evidence" value="ECO:0007669"/>
    <property type="project" value="TreeGrafter"/>
</dbReference>
<protein>
    <submittedName>
        <fullName evidence="6">Ras GEF</fullName>
    </submittedName>
</protein>
<dbReference type="InterPro" id="IPR001895">
    <property type="entry name" value="RASGEF_cat_dom"/>
</dbReference>
<evidence type="ECO:0000259" key="4">
    <source>
        <dbReference type="PROSITE" id="PS50009"/>
    </source>
</evidence>
<feature type="compositionally biased region" description="Low complexity" evidence="3">
    <location>
        <begin position="75"/>
        <end position="90"/>
    </location>
</feature>
<feature type="region of interest" description="Disordered" evidence="3">
    <location>
        <begin position="368"/>
        <end position="476"/>
    </location>
</feature>
<dbReference type="GO" id="GO:0005886">
    <property type="term" value="C:plasma membrane"/>
    <property type="evidence" value="ECO:0007669"/>
    <property type="project" value="TreeGrafter"/>
</dbReference>
<feature type="compositionally biased region" description="Polar residues" evidence="3">
    <location>
        <begin position="437"/>
        <end position="446"/>
    </location>
</feature>
<dbReference type="SMART" id="SM00147">
    <property type="entry name" value="RasGEF"/>
    <property type="match status" value="1"/>
</dbReference>
<evidence type="ECO:0000256" key="1">
    <source>
        <dbReference type="ARBA" id="ARBA00022658"/>
    </source>
</evidence>
<evidence type="ECO:0000259" key="5">
    <source>
        <dbReference type="PROSITE" id="PS50212"/>
    </source>
</evidence>
<name>A0A166BL99_EXIGL</name>
<dbReference type="AlphaFoldDB" id="A0A166BL99"/>
<dbReference type="SUPFAM" id="SSF48366">
    <property type="entry name" value="Ras GEF"/>
    <property type="match status" value="1"/>
</dbReference>
<dbReference type="PANTHER" id="PTHR23113:SF348">
    <property type="entry name" value="GUANYL-NUCLEOTIDE EXCHANGE FACTOR RASGEF, PUTATIVE (AFU_ORTHOLOGUE AFUA_1G04700)-RELATED"/>
    <property type="match status" value="1"/>
</dbReference>
<feature type="region of interest" description="Disordered" evidence="3">
    <location>
        <begin position="1"/>
        <end position="23"/>
    </location>
</feature>
<dbReference type="InParanoid" id="A0A166BL99"/>
<feature type="region of interest" description="Disordered" evidence="3">
    <location>
        <begin position="152"/>
        <end position="233"/>
    </location>
</feature>
<dbReference type="PROSITE" id="PS50212">
    <property type="entry name" value="RASGEF_NTER"/>
    <property type="match status" value="1"/>
</dbReference>
<evidence type="ECO:0000256" key="2">
    <source>
        <dbReference type="PROSITE-ProRule" id="PRU00168"/>
    </source>
</evidence>
<dbReference type="Gene3D" id="1.10.840.10">
    <property type="entry name" value="Ras guanine-nucleotide exchange factors catalytic domain"/>
    <property type="match status" value="1"/>
</dbReference>
<reference evidence="6 7" key="1">
    <citation type="journal article" date="2016" name="Mol. Biol. Evol.">
        <title>Comparative Genomics of Early-Diverging Mushroom-Forming Fungi Provides Insights into the Origins of Lignocellulose Decay Capabilities.</title>
        <authorList>
            <person name="Nagy L.G."/>
            <person name="Riley R."/>
            <person name="Tritt A."/>
            <person name="Adam C."/>
            <person name="Daum C."/>
            <person name="Floudas D."/>
            <person name="Sun H."/>
            <person name="Yadav J.S."/>
            <person name="Pangilinan J."/>
            <person name="Larsson K.H."/>
            <person name="Matsuura K."/>
            <person name="Barry K."/>
            <person name="Labutti K."/>
            <person name="Kuo R."/>
            <person name="Ohm R.A."/>
            <person name="Bhattacharya S.S."/>
            <person name="Shirouzu T."/>
            <person name="Yoshinaga Y."/>
            <person name="Martin F.M."/>
            <person name="Grigoriev I.V."/>
            <person name="Hibbett D.S."/>
        </authorList>
    </citation>
    <scope>NUCLEOTIDE SEQUENCE [LARGE SCALE GENOMIC DNA]</scope>
    <source>
        <strain evidence="6 7">HHB12029</strain>
    </source>
</reference>